<dbReference type="AlphaFoldDB" id="A0A0F9E8Q2"/>
<protein>
    <recommendedName>
        <fullName evidence="2">Phage major capsid protein</fullName>
    </recommendedName>
</protein>
<reference evidence="1" key="1">
    <citation type="journal article" date="2015" name="Nature">
        <title>Complex archaea that bridge the gap between prokaryotes and eukaryotes.</title>
        <authorList>
            <person name="Spang A."/>
            <person name="Saw J.H."/>
            <person name="Jorgensen S.L."/>
            <person name="Zaremba-Niedzwiedzka K."/>
            <person name="Martijn J."/>
            <person name="Lind A.E."/>
            <person name="van Eijk R."/>
            <person name="Schleper C."/>
            <person name="Guy L."/>
            <person name="Ettema T.J."/>
        </authorList>
    </citation>
    <scope>NUCLEOTIDE SEQUENCE</scope>
</reference>
<sequence>MVAPNTLSEALDNLYTTTWQNMKSVVHDQIFDATPFWFWMKANGALESVSGGRFLTEPLRYAKSERVKFIGRGGTVSLSDQEFLTEAVEDWKYLVDSIVRFGVDDQKNRGKNRIISLMNAKLANSKDSLVDKIEATLPLDNTASPLSFVGLQTLVADDPTTSTKVHGIPGDTNTWWQNQTKDMTGLSFAINGHAEMRTMLNNTGNNIRNDMPNIILSGQTPYEFYEDLVVEQKRIVNKKLGDAGFENIEFKGIPMIWSPAVAATRMYFLNTKFLKFKFDPSMNFDMTEWKAIPDQVNDRAAQIILAGNLMTGRRRVHGVLFAIDTA</sequence>
<dbReference type="NCBIfam" id="NF033394">
    <property type="entry name" value="capsid_maj_Podo"/>
    <property type="match status" value="1"/>
</dbReference>
<dbReference type="EMBL" id="LAZR01025935">
    <property type="protein sequence ID" value="KKL70314.1"/>
    <property type="molecule type" value="Genomic_DNA"/>
</dbReference>
<comment type="caution">
    <text evidence="1">The sequence shown here is derived from an EMBL/GenBank/DDBJ whole genome shotgun (WGS) entry which is preliminary data.</text>
</comment>
<accession>A0A0F9E8Q2</accession>
<dbReference type="InterPro" id="IPR049718">
    <property type="entry name" value="AKO59007-like"/>
</dbReference>
<organism evidence="1">
    <name type="scientific">marine sediment metagenome</name>
    <dbReference type="NCBI Taxonomy" id="412755"/>
    <lineage>
        <taxon>unclassified sequences</taxon>
        <taxon>metagenomes</taxon>
        <taxon>ecological metagenomes</taxon>
    </lineage>
</organism>
<proteinExistence type="predicted"/>
<evidence type="ECO:0008006" key="2">
    <source>
        <dbReference type="Google" id="ProtNLM"/>
    </source>
</evidence>
<gene>
    <name evidence="1" type="ORF">LCGC14_2106160</name>
</gene>
<evidence type="ECO:0000313" key="1">
    <source>
        <dbReference type="EMBL" id="KKL70314.1"/>
    </source>
</evidence>
<name>A0A0F9E8Q2_9ZZZZ</name>